<dbReference type="InterPro" id="IPR029055">
    <property type="entry name" value="Ntn_hydrolases_N"/>
</dbReference>
<keyword evidence="7 11" id="KW-0012">Acyltransferase</keyword>
<evidence type="ECO:0000256" key="7">
    <source>
        <dbReference type="ARBA" id="ARBA00023315"/>
    </source>
</evidence>
<proteinExistence type="inferred from homology"/>
<evidence type="ECO:0000256" key="1">
    <source>
        <dbReference type="ARBA" id="ARBA00001049"/>
    </source>
</evidence>
<evidence type="ECO:0000256" key="4">
    <source>
        <dbReference type="ARBA" id="ARBA00022679"/>
    </source>
</evidence>
<comment type="caution">
    <text evidence="13">The sequence shown here is derived from an EMBL/GenBank/DDBJ whole genome shotgun (WGS) entry which is preliminary data.</text>
</comment>
<keyword evidence="11" id="KW-0317">Glutathione biosynthesis</keyword>
<accession>A0A2N0VL08</accession>
<evidence type="ECO:0000313" key="14">
    <source>
        <dbReference type="Proteomes" id="UP000233398"/>
    </source>
</evidence>
<reference evidence="13 14" key="1">
    <citation type="submission" date="2017-11" db="EMBL/GenBank/DDBJ databases">
        <title>Rhodohalobacter 15182 sp. nov., isolated from a salt lake.</title>
        <authorList>
            <person name="Han S."/>
        </authorList>
    </citation>
    <scope>NUCLEOTIDE SEQUENCE [LARGE SCALE GENOMIC DNA]</scope>
    <source>
        <strain evidence="13 14">15182</strain>
    </source>
</reference>
<dbReference type="InterPro" id="IPR043138">
    <property type="entry name" value="GGT_lsub"/>
</dbReference>
<dbReference type="PROSITE" id="PS51257">
    <property type="entry name" value="PROKAR_LIPOPROTEIN"/>
    <property type="match status" value="1"/>
</dbReference>
<dbReference type="NCBIfam" id="TIGR00066">
    <property type="entry name" value="g_glut_trans"/>
    <property type="match status" value="1"/>
</dbReference>
<comment type="subunit">
    <text evidence="11">This enzyme consists of two polypeptide chains, which are synthesized in precursor form from a single polypeptide.</text>
</comment>
<dbReference type="PROSITE" id="PS00462">
    <property type="entry name" value="G_GLU_TRANSPEPTIDASE"/>
    <property type="match status" value="1"/>
</dbReference>
<dbReference type="PRINTS" id="PR01210">
    <property type="entry name" value="GGTRANSPTASE"/>
</dbReference>
<protein>
    <recommendedName>
        <fullName evidence="11">Glutathione hydrolase proenzyme</fullName>
        <ecNumber evidence="11">2.3.2.2</ecNumber>
        <ecNumber evidence="11">3.4.19.13</ecNumber>
    </recommendedName>
    <component>
        <recommendedName>
            <fullName evidence="11">Glutathione hydrolase large chain</fullName>
        </recommendedName>
    </component>
    <component>
        <recommendedName>
            <fullName evidence="11">Glutathione hydrolase small chain</fullName>
        </recommendedName>
    </component>
</protein>
<feature type="binding site" evidence="10">
    <location>
        <position position="464"/>
    </location>
    <ligand>
        <name>L-glutamate</name>
        <dbReference type="ChEBI" id="CHEBI:29985"/>
    </ligand>
</feature>
<feature type="binding site" evidence="10">
    <location>
        <position position="122"/>
    </location>
    <ligand>
        <name>L-glutamate</name>
        <dbReference type="ChEBI" id="CHEBI:29985"/>
    </ligand>
</feature>
<dbReference type="AlphaFoldDB" id="A0A2N0VL08"/>
<feature type="binding site" evidence="10">
    <location>
        <begin position="489"/>
        <end position="490"/>
    </location>
    <ligand>
        <name>L-glutamate</name>
        <dbReference type="ChEBI" id="CHEBI:29985"/>
    </ligand>
</feature>
<evidence type="ECO:0000256" key="9">
    <source>
        <dbReference type="PIRSR" id="PIRSR600101-1"/>
    </source>
</evidence>
<dbReference type="UniPathway" id="UPA00204"/>
<dbReference type="PANTHER" id="PTHR43199">
    <property type="entry name" value="GLUTATHIONE HYDROLASE"/>
    <property type="match status" value="1"/>
</dbReference>
<dbReference type="SUPFAM" id="SSF56235">
    <property type="entry name" value="N-terminal nucleophile aminohydrolases (Ntn hydrolases)"/>
    <property type="match status" value="1"/>
</dbReference>
<evidence type="ECO:0000256" key="3">
    <source>
        <dbReference type="ARBA" id="ARBA00009381"/>
    </source>
</evidence>
<dbReference type="RefSeq" id="WP_101072173.1">
    <property type="nucleotide sequence ID" value="NZ_PISP01000001.1"/>
</dbReference>
<evidence type="ECO:0000256" key="11">
    <source>
        <dbReference type="RuleBase" id="RU368036"/>
    </source>
</evidence>
<dbReference type="Proteomes" id="UP000233398">
    <property type="component" value="Unassembled WGS sequence"/>
</dbReference>
<keyword evidence="5 11" id="KW-0378">Hydrolase</keyword>
<dbReference type="InterPro" id="IPR000101">
    <property type="entry name" value="GGT_peptidase"/>
</dbReference>
<gene>
    <name evidence="13" type="primary">ggt</name>
    <name evidence="13" type="ORF">CWD77_05340</name>
</gene>
<dbReference type="InterPro" id="IPR055262">
    <property type="entry name" value="GGT_CS"/>
</dbReference>
<dbReference type="GO" id="GO:0103068">
    <property type="term" value="F:leukotriene C4 gamma-glutamyl transferase activity"/>
    <property type="evidence" value="ECO:0007669"/>
    <property type="project" value="UniProtKB-EC"/>
</dbReference>
<keyword evidence="4 11" id="KW-0808">Transferase</keyword>
<evidence type="ECO:0000256" key="10">
    <source>
        <dbReference type="PIRSR" id="PIRSR600101-2"/>
    </source>
</evidence>
<evidence type="ECO:0000256" key="12">
    <source>
        <dbReference type="SAM" id="MobiDB-lite"/>
    </source>
</evidence>
<dbReference type="PANTHER" id="PTHR43199:SF1">
    <property type="entry name" value="GLUTATHIONE HYDROLASE PROENZYME"/>
    <property type="match status" value="1"/>
</dbReference>
<comment type="pathway">
    <text evidence="11">Sulfur metabolism; glutathione metabolism.</text>
</comment>
<evidence type="ECO:0000313" key="13">
    <source>
        <dbReference type="EMBL" id="PKD44885.1"/>
    </source>
</evidence>
<keyword evidence="14" id="KW-1185">Reference proteome</keyword>
<dbReference type="Gene3D" id="1.10.246.130">
    <property type="match status" value="1"/>
</dbReference>
<dbReference type="Pfam" id="PF01019">
    <property type="entry name" value="G_glu_transpept"/>
    <property type="match status" value="1"/>
</dbReference>
<evidence type="ECO:0000256" key="5">
    <source>
        <dbReference type="ARBA" id="ARBA00022801"/>
    </source>
</evidence>
<feature type="region of interest" description="Disordered" evidence="12">
    <location>
        <begin position="467"/>
        <end position="494"/>
    </location>
</feature>
<feature type="binding site" evidence="10">
    <location>
        <position position="513"/>
    </location>
    <ligand>
        <name>L-glutamate</name>
        <dbReference type="ChEBI" id="CHEBI:29985"/>
    </ligand>
</feature>
<dbReference type="EC" id="2.3.2.2" evidence="11"/>
<evidence type="ECO:0000256" key="6">
    <source>
        <dbReference type="ARBA" id="ARBA00023145"/>
    </source>
</evidence>
<comment type="catalytic activity">
    <reaction evidence="2 11">
        <text>glutathione + H2O = L-cysteinylglycine + L-glutamate</text>
        <dbReference type="Rhea" id="RHEA:28807"/>
        <dbReference type="ChEBI" id="CHEBI:15377"/>
        <dbReference type="ChEBI" id="CHEBI:29985"/>
        <dbReference type="ChEBI" id="CHEBI:57925"/>
        <dbReference type="ChEBI" id="CHEBI:61694"/>
        <dbReference type="EC" id="3.4.19.13"/>
    </reaction>
</comment>
<evidence type="ECO:0000256" key="8">
    <source>
        <dbReference type="ARBA" id="ARBA00047417"/>
    </source>
</evidence>
<keyword evidence="6 11" id="KW-0865">Zymogen</keyword>
<name>A0A2N0VL08_9BACT</name>
<organism evidence="13 14">
    <name type="scientific">Rhodohalobacter barkolensis</name>
    <dbReference type="NCBI Taxonomy" id="2053187"/>
    <lineage>
        <taxon>Bacteria</taxon>
        <taxon>Pseudomonadati</taxon>
        <taxon>Balneolota</taxon>
        <taxon>Balneolia</taxon>
        <taxon>Balneolales</taxon>
        <taxon>Balneolaceae</taxon>
        <taxon>Rhodohalobacter</taxon>
    </lineage>
</organism>
<comment type="similarity">
    <text evidence="3 11">Belongs to the gamma-glutamyltransferase family.</text>
</comment>
<dbReference type="GO" id="GO:0006750">
    <property type="term" value="P:glutathione biosynthetic process"/>
    <property type="evidence" value="ECO:0007669"/>
    <property type="project" value="UniProtKB-KW"/>
</dbReference>
<evidence type="ECO:0000256" key="2">
    <source>
        <dbReference type="ARBA" id="ARBA00001089"/>
    </source>
</evidence>
<sequence length="606" mass="65640">MNDPIRSRLIIFSLLVFSLLISIGCESAEESRVTYSIPEQPEMGTGYTEKPGWAIEEFAVAAANPLATDAGYQIIQAGGSAVDAAIAVQMVLTLVEPQSSGIGGGAFLLNWDGEQVYAYNGRESAPAAADENHFLDENGDPLPFRDAVRSGKSVGVPGTIAMLKQAHERHGVLPWSELFEPAITLAENGFKVSPRLSQLLAGDDAFRNDDIASQFYYDENSEAISVGYELKNPALAEILRRVANEGIDAFYQGDVAEHIVERIRSHERPGNMTVEDINNYPSQDFETRALCNDWKSYNICGFPPPSSGHIAIMQILGILEQVDSSETDFENGLMTADWMHNYLEAAKLAFADRNKYIGDWDFVDAPAGDWNSLMEPAYLSERASLIGDQSMGTAEPGNPGEIQAMLGVQPYQPESGTSHISIVDRDGNTVSMTTTIENGFGSRIMSDGGTGLPGGFILNNELTDFSLSPVDDDGNPMANRVEPNKRPRSSMSPSLAFEKDSGRILASVGSPGGAAIIHYTAKAIIGMYDWDLNAQDAINLPNFANYNGASVLEEGRFPSELIEALQDRGHEVTERTLTSGIQAIQVTEDGYFGGADPRREGIVKGQ</sequence>
<comment type="catalytic activity">
    <reaction evidence="1 11">
        <text>an S-substituted glutathione + H2O = an S-substituted L-cysteinylglycine + L-glutamate</text>
        <dbReference type="Rhea" id="RHEA:59468"/>
        <dbReference type="ChEBI" id="CHEBI:15377"/>
        <dbReference type="ChEBI" id="CHEBI:29985"/>
        <dbReference type="ChEBI" id="CHEBI:90779"/>
        <dbReference type="ChEBI" id="CHEBI:143103"/>
        <dbReference type="EC" id="3.4.19.13"/>
    </reaction>
</comment>
<feature type="active site" description="Nucleophile" evidence="9">
    <location>
        <position position="417"/>
    </location>
</feature>
<dbReference type="EMBL" id="PISP01000001">
    <property type="protein sequence ID" value="PKD44885.1"/>
    <property type="molecule type" value="Genomic_DNA"/>
</dbReference>
<comment type="catalytic activity">
    <reaction evidence="8 11">
        <text>an N-terminal (5-L-glutamyl)-[peptide] + an alpha-amino acid = 5-L-glutamyl amino acid + an N-terminal L-alpha-aminoacyl-[peptide]</text>
        <dbReference type="Rhea" id="RHEA:23904"/>
        <dbReference type="Rhea" id="RHEA-COMP:9780"/>
        <dbReference type="Rhea" id="RHEA-COMP:9795"/>
        <dbReference type="ChEBI" id="CHEBI:77644"/>
        <dbReference type="ChEBI" id="CHEBI:78597"/>
        <dbReference type="ChEBI" id="CHEBI:78599"/>
        <dbReference type="ChEBI" id="CHEBI:78608"/>
        <dbReference type="EC" id="2.3.2.2"/>
    </reaction>
</comment>
<dbReference type="GO" id="GO:0006751">
    <property type="term" value="P:glutathione catabolic process"/>
    <property type="evidence" value="ECO:0007669"/>
    <property type="project" value="UniProtKB-UniRule"/>
</dbReference>
<comment type="PTM">
    <text evidence="11">Cleaved by autocatalysis into a large and a small subunit.</text>
</comment>
<dbReference type="EC" id="3.4.19.13" evidence="11"/>
<dbReference type="GO" id="GO:0036374">
    <property type="term" value="F:glutathione hydrolase activity"/>
    <property type="evidence" value="ECO:0007669"/>
    <property type="project" value="UniProtKB-UniRule"/>
</dbReference>
<dbReference type="InterPro" id="IPR051792">
    <property type="entry name" value="GGT_bact"/>
</dbReference>
<dbReference type="OrthoDB" id="9781342at2"/>
<dbReference type="Gene3D" id="3.60.20.40">
    <property type="match status" value="1"/>
</dbReference>
<dbReference type="InterPro" id="IPR043137">
    <property type="entry name" value="GGT_ssub_C"/>
</dbReference>